<evidence type="ECO:0000259" key="1">
    <source>
        <dbReference type="Pfam" id="PF04972"/>
    </source>
</evidence>
<proteinExistence type="predicted"/>
<organism evidence="2">
    <name type="scientific">mine drainage metagenome</name>
    <dbReference type="NCBI Taxonomy" id="410659"/>
    <lineage>
        <taxon>unclassified sequences</taxon>
        <taxon>metagenomes</taxon>
        <taxon>ecological metagenomes</taxon>
    </lineage>
</organism>
<gene>
    <name evidence="2" type="ORF">CARN2_2182</name>
</gene>
<dbReference type="EMBL" id="CABM01000014">
    <property type="protein sequence ID" value="CBH95910.1"/>
    <property type="molecule type" value="Genomic_DNA"/>
</dbReference>
<accession>E6PLV8</accession>
<feature type="domain" description="BON" evidence="1">
    <location>
        <begin position="53"/>
        <end position="118"/>
    </location>
</feature>
<reference evidence="2" key="1">
    <citation type="submission" date="2009-10" db="EMBL/GenBank/DDBJ databases">
        <title>Diversity of trophic interactions inside an arsenic-rich microbial ecosystem.</title>
        <authorList>
            <person name="Bertin P.N."/>
            <person name="Heinrich-Salmeron A."/>
            <person name="Pelletier E."/>
            <person name="Goulhen-Chollet F."/>
            <person name="Arsene-Ploetze F."/>
            <person name="Gallien S."/>
            <person name="Calteau A."/>
            <person name="Vallenet D."/>
            <person name="Casiot C."/>
            <person name="Chane-Woon-Ming B."/>
            <person name="Giloteaux L."/>
            <person name="Barakat M."/>
            <person name="Bonnefoy V."/>
            <person name="Bruneel O."/>
            <person name="Chandler M."/>
            <person name="Cleiss J."/>
            <person name="Duran R."/>
            <person name="Elbaz-Poulichet F."/>
            <person name="Fonknechten N."/>
            <person name="Lauga B."/>
            <person name="Mornico D."/>
            <person name="Ortet P."/>
            <person name="Schaeffer C."/>
            <person name="Siguier P."/>
            <person name="Alexander Thil Smith A."/>
            <person name="Van Dorsselaer A."/>
            <person name="Weissenbach J."/>
            <person name="Medigue C."/>
            <person name="Le Paslier D."/>
        </authorList>
    </citation>
    <scope>NUCLEOTIDE SEQUENCE</scope>
</reference>
<dbReference type="Pfam" id="PF04972">
    <property type="entry name" value="BON"/>
    <property type="match status" value="1"/>
</dbReference>
<name>E6PLV8_9ZZZZ</name>
<sequence>MSKSREACRLARCPAPPTYTHAEMQEEEHYRVDQSNSCHLAGKCRLSNSFLYDRGIASTLLPVLRADPQLHDTSVWILVQGRLVQLLGCVSRQKQIAHLEAVARATPDVQAVLSSILVGTHGKPPYPRMAVLCGSGLLKAMQNKSPARG</sequence>
<evidence type="ECO:0000313" key="2">
    <source>
        <dbReference type="EMBL" id="CBH95910.1"/>
    </source>
</evidence>
<dbReference type="AlphaFoldDB" id="E6PLV8"/>
<protein>
    <recommendedName>
        <fullName evidence="1">BON domain-containing protein</fullName>
    </recommendedName>
</protein>
<comment type="caution">
    <text evidence="2">The sequence shown here is derived from an EMBL/GenBank/DDBJ whole genome shotgun (WGS) entry which is preliminary data.</text>
</comment>
<dbReference type="InterPro" id="IPR007055">
    <property type="entry name" value="BON_dom"/>
</dbReference>